<evidence type="ECO:0000256" key="2">
    <source>
        <dbReference type="ARBA" id="ARBA00022692"/>
    </source>
</evidence>
<proteinExistence type="predicted"/>
<evidence type="ECO:0000256" key="3">
    <source>
        <dbReference type="ARBA" id="ARBA00022989"/>
    </source>
</evidence>
<dbReference type="OrthoDB" id="8537976at2"/>
<comment type="subcellular location">
    <subcellularLocation>
        <location evidence="1">Membrane</location>
    </subcellularLocation>
</comment>
<evidence type="ECO:0000313" key="6">
    <source>
        <dbReference type="EMBL" id="SEK86581.1"/>
    </source>
</evidence>
<reference evidence="7" key="1">
    <citation type="submission" date="2016-10" db="EMBL/GenBank/DDBJ databases">
        <authorList>
            <person name="Varghese N."/>
            <person name="Submissions S."/>
        </authorList>
    </citation>
    <scope>NUCLEOTIDE SEQUENCE [LARGE SCALE GENOMIC DNA]</scope>
    <source>
        <strain evidence="7">CGMCC 1.9127</strain>
    </source>
</reference>
<evidence type="ECO:0008006" key="8">
    <source>
        <dbReference type="Google" id="ProtNLM"/>
    </source>
</evidence>
<dbReference type="AlphaFoldDB" id="A0A1H7KI91"/>
<name>A0A1H7KI91_9GAMM</name>
<keyword evidence="7" id="KW-1185">Reference proteome</keyword>
<dbReference type="InterPro" id="IPR001129">
    <property type="entry name" value="Membr-assoc_MAPEG"/>
</dbReference>
<keyword evidence="2 5" id="KW-0812">Transmembrane</keyword>
<dbReference type="PANTHER" id="PTHR35814">
    <property type="match status" value="1"/>
</dbReference>
<dbReference type="PANTHER" id="PTHR35814:SF1">
    <property type="entry name" value="GLUTATHIONE S-TRANSFERASE-RELATED"/>
    <property type="match status" value="1"/>
</dbReference>
<protein>
    <recommendedName>
        <fullName evidence="8">Glutathione S-transferase</fullName>
    </recommendedName>
</protein>
<dbReference type="InterPro" id="IPR023352">
    <property type="entry name" value="MAPEG-like_dom_sf"/>
</dbReference>
<accession>A0A1H7KI91</accession>
<evidence type="ECO:0000256" key="5">
    <source>
        <dbReference type="SAM" id="Phobius"/>
    </source>
</evidence>
<dbReference type="RefSeq" id="WP_085284205.1">
    <property type="nucleotide sequence ID" value="NZ_FOBI01000003.1"/>
</dbReference>
<dbReference type="Pfam" id="PF01124">
    <property type="entry name" value="MAPEG"/>
    <property type="match status" value="1"/>
</dbReference>
<keyword evidence="4 5" id="KW-0472">Membrane</keyword>
<dbReference type="Gene3D" id="1.20.120.550">
    <property type="entry name" value="Membrane associated eicosanoid/glutathione metabolism-like domain"/>
    <property type="match status" value="1"/>
</dbReference>
<evidence type="ECO:0000256" key="4">
    <source>
        <dbReference type="ARBA" id="ARBA00023136"/>
    </source>
</evidence>
<dbReference type="EMBL" id="FOBI01000003">
    <property type="protein sequence ID" value="SEK86581.1"/>
    <property type="molecule type" value="Genomic_DNA"/>
</dbReference>
<gene>
    <name evidence="6" type="ORF">SAMN05216262_103155</name>
</gene>
<dbReference type="SUPFAM" id="SSF161084">
    <property type="entry name" value="MAPEG domain-like"/>
    <property type="match status" value="1"/>
</dbReference>
<dbReference type="Proteomes" id="UP000199297">
    <property type="component" value="Unassembled WGS sequence"/>
</dbReference>
<dbReference type="STRING" id="641665.GCA_002104455_02640"/>
<sequence>MLQLSITGFYASLLALLYLGLTINIIRLRLSLQIGIGSGGNKVLAAAIRIHGNFAEYVPLALILLACYELNNGDATILHAIGALLIISRVFHAIGLSKSIGASLQRQIAMLSTFVVLIVLAVVNIRLFIVA</sequence>
<feature type="transmembrane region" description="Helical" evidence="5">
    <location>
        <begin position="108"/>
        <end position="129"/>
    </location>
</feature>
<feature type="transmembrane region" description="Helical" evidence="5">
    <location>
        <begin position="6"/>
        <end position="26"/>
    </location>
</feature>
<evidence type="ECO:0000313" key="7">
    <source>
        <dbReference type="Proteomes" id="UP000199297"/>
    </source>
</evidence>
<feature type="transmembrane region" description="Helical" evidence="5">
    <location>
        <begin position="54"/>
        <end position="71"/>
    </location>
</feature>
<organism evidence="6 7">
    <name type="scientific">Colwellia chukchiensis</name>
    <dbReference type="NCBI Taxonomy" id="641665"/>
    <lineage>
        <taxon>Bacteria</taxon>
        <taxon>Pseudomonadati</taxon>
        <taxon>Pseudomonadota</taxon>
        <taxon>Gammaproteobacteria</taxon>
        <taxon>Alteromonadales</taxon>
        <taxon>Colwelliaceae</taxon>
        <taxon>Colwellia</taxon>
    </lineage>
</organism>
<feature type="transmembrane region" description="Helical" evidence="5">
    <location>
        <begin position="77"/>
        <end position="96"/>
    </location>
</feature>
<keyword evidence="3 5" id="KW-1133">Transmembrane helix</keyword>
<evidence type="ECO:0000256" key="1">
    <source>
        <dbReference type="ARBA" id="ARBA00004370"/>
    </source>
</evidence>
<dbReference type="GO" id="GO:0016020">
    <property type="term" value="C:membrane"/>
    <property type="evidence" value="ECO:0007669"/>
    <property type="project" value="UniProtKB-SubCell"/>
</dbReference>